<evidence type="ECO:0000313" key="2">
    <source>
        <dbReference type="Proteomes" id="UP000263098"/>
    </source>
</evidence>
<dbReference type="Proteomes" id="UP000263098">
    <property type="component" value="Unassembled WGS sequence"/>
</dbReference>
<protein>
    <submittedName>
        <fullName evidence="1">RagB/SusD family nutrient uptake outer membrane protein</fullName>
    </submittedName>
</protein>
<sequence>MKKILYKMRYVGITSAMIFLATSCSDILDEQPRSIYEPGFLKTENGIYGGVTSMYAHLRYIYGQAYYYNAC</sequence>
<reference evidence="1 2" key="1">
    <citation type="journal article" date="2018" name="Nat. Biotechnol.">
        <title>A standardized bacterial taxonomy based on genome phylogeny substantially revises the tree of life.</title>
        <authorList>
            <person name="Parks D.H."/>
            <person name="Chuvochina M."/>
            <person name="Waite D.W."/>
            <person name="Rinke C."/>
            <person name="Skarshewski A."/>
            <person name="Chaumeil P.A."/>
            <person name="Hugenholtz P."/>
        </authorList>
    </citation>
    <scope>NUCLEOTIDE SEQUENCE [LARGE SCALE GENOMIC DNA]</scope>
    <source>
        <strain evidence="1">UBA9667</strain>
    </source>
</reference>
<dbReference type="SUPFAM" id="SSF48452">
    <property type="entry name" value="TPR-like"/>
    <property type="match status" value="1"/>
</dbReference>
<evidence type="ECO:0000313" key="1">
    <source>
        <dbReference type="EMBL" id="HCK25488.1"/>
    </source>
</evidence>
<organism evidence="1 2">
    <name type="scientific">Bacteroides graminisolvens</name>
    <dbReference type="NCBI Taxonomy" id="477666"/>
    <lineage>
        <taxon>Bacteria</taxon>
        <taxon>Pseudomonadati</taxon>
        <taxon>Bacteroidota</taxon>
        <taxon>Bacteroidia</taxon>
        <taxon>Bacteroidales</taxon>
        <taxon>Bacteroidaceae</taxon>
        <taxon>Bacteroides</taxon>
    </lineage>
</organism>
<dbReference type="PROSITE" id="PS51257">
    <property type="entry name" value="PROKAR_LIPOPROTEIN"/>
    <property type="match status" value="1"/>
</dbReference>
<comment type="caution">
    <text evidence="1">The sequence shown here is derived from an EMBL/GenBank/DDBJ whole genome shotgun (WGS) entry which is preliminary data.</text>
</comment>
<dbReference type="EMBL" id="DPVG01000451">
    <property type="protein sequence ID" value="HCK25488.1"/>
    <property type="molecule type" value="Genomic_DNA"/>
</dbReference>
<accession>A0A3D2SIQ8</accession>
<dbReference type="AlphaFoldDB" id="A0A3D2SIQ8"/>
<dbReference type="InterPro" id="IPR011990">
    <property type="entry name" value="TPR-like_helical_dom_sf"/>
</dbReference>
<name>A0A3D2SIQ8_9BACE</name>
<gene>
    <name evidence="1" type="ORF">DHW31_12115</name>
</gene>
<feature type="non-terminal residue" evidence="1">
    <location>
        <position position="71"/>
    </location>
</feature>
<proteinExistence type="predicted"/>